<dbReference type="PRINTS" id="PR00038">
    <property type="entry name" value="HTHLUXR"/>
</dbReference>
<dbReference type="SMART" id="SM00421">
    <property type="entry name" value="HTH_LUXR"/>
    <property type="match status" value="1"/>
</dbReference>
<dbReference type="KEGG" id="abq:ABAZ39_30865"/>
<dbReference type="InterPro" id="IPR036693">
    <property type="entry name" value="TF_LuxR_autoind-bd_dom_sf"/>
</dbReference>
<feature type="domain" description="HTH luxR-type" evidence="4">
    <location>
        <begin position="179"/>
        <end position="244"/>
    </location>
</feature>
<dbReference type="Gene3D" id="1.10.10.10">
    <property type="entry name" value="Winged helix-like DNA-binding domain superfamily/Winged helix DNA-binding domain"/>
    <property type="match status" value="1"/>
</dbReference>
<dbReference type="GO" id="GO:0006355">
    <property type="term" value="P:regulation of DNA-templated transcription"/>
    <property type="evidence" value="ECO:0007669"/>
    <property type="project" value="InterPro"/>
</dbReference>
<dbReference type="AlphaFoldDB" id="A0A060DZQ2"/>
<dbReference type="RefSeq" id="WP_081863444.1">
    <property type="nucleotide sequence ID" value="NZ_CP007797.1"/>
</dbReference>
<organism evidence="5 6">
    <name type="scientific">Azospirillum argentinense</name>
    <dbReference type="NCBI Taxonomy" id="2970906"/>
    <lineage>
        <taxon>Bacteria</taxon>
        <taxon>Pseudomonadati</taxon>
        <taxon>Pseudomonadota</taxon>
        <taxon>Alphaproteobacteria</taxon>
        <taxon>Rhodospirillales</taxon>
        <taxon>Azospirillaceae</taxon>
        <taxon>Azospirillum</taxon>
    </lineage>
</organism>
<keyword evidence="1" id="KW-0805">Transcription regulation</keyword>
<keyword evidence="3" id="KW-0804">Transcription</keyword>
<dbReference type="Pfam" id="PF00196">
    <property type="entry name" value="GerE"/>
    <property type="match status" value="1"/>
</dbReference>
<evidence type="ECO:0000313" key="6">
    <source>
        <dbReference type="Proteomes" id="UP000027186"/>
    </source>
</evidence>
<dbReference type="Proteomes" id="UP000027186">
    <property type="component" value="Plasmid AbAZ39_p4"/>
</dbReference>
<sequence length="248" mass="27120">MTPAHDMPGRVLGEAAEDFQQAADVDDLWARLHRHLAGFGVTALVYGAEAFADTGRTHDIMLTSFGGAYMDAKMSGGLYWCDEFVRAARVETAPLLWSDTSRLDGISPAGKRSLDIDWAFGMTTGVTLPMRFNNGLGVSALGLCAAHLSWAGFDRIWWENSRAISGIVHAFDVRLREGCVRDALPLAPRERECLLWLAVGLRPQQIAHRLGTHVKTVEKQIESARRKLNAATTIQAVSTALAYGLITL</sequence>
<evidence type="ECO:0000259" key="4">
    <source>
        <dbReference type="PROSITE" id="PS50043"/>
    </source>
</evidence>
<evidence type="ECO:0000256" key="3">
    <source>
        <dbReference type="ARBA" id="ARBA00023163"/>
    </source>
</evidence>
<dbReference type="InterPro" id="IPR000792">
    <property type="entry name" value="Tscrpt_reg_LuxR_C"/>
</dbReference>
<dbReference type="EMBL" id="CP007797">
    <property type="protein sequence ID" value="AIB16259.1"/>
    <property type="molecule type" value="Genomic_DNA"/>
</dbReference>
<name>A0A060DZQ2_9PROT</name>
<dbReference type="SUPFAM" id="SSF75516">
    <property type="entry name" value="Pheromone-binding domain of LuxR-like quorum-sensing transcription factors"/>
    <property type="match status" value="1"/>
</dbReference>
<evidence type="ECO:0000256" key="2">
    <source>
        <dbReference type="ARBA" id="ARBA00023125"/>
    </source>
</evidence>
<dbReference type="InterPro" id="IPR005143">
    <property type="entry name" value="TF_LuxR_autoind-bd_dom"/>
</dbReference>
<gene>
    <name evidence="5" type="ORF">ABAZ39_30865</name>
</gene>
<dbReference type="PROSITE" id="PS50043">
    <property type="entry name" value="HTH_LUXR_2"/>
    <property type="match status" value="1"/>
</dbReference>
<dbReference type="PANTHER" id="PTHR44688:SF16">
    <property type="entry name" value="DNA-BINDING TRANSCRIPTIONAL ACTIVATOR DEVR_DOSR"/>
    <property type="match status" value="1"/>
</dbReference>
<keyword evidence="5" id="KW-0614">Plasmid</keyword>
<dbReference type="PANTHER" id="PTHR44688">
    <property type="entry name" value="DNA-BINDING TRANSCRIPTIONAL ACTIVATOR DEVR_DOSR"/>
    <property type="match status" value="1"/>
</dbReference>
<dbReference type="Pfam" id="PF03472">
    <property type="entry name" value="Autoind_bind"/>
    <property type="match status" value="1"/>
</dbReference>
<dbReference type="CDD" id="cd06170">
    <property type="entry name" value="LuxR_C_like"/>
    <property type="match status" value="1"/>
</dbReference>
<keyword evidence="2" id="KW-0238">DNA-binding</keyword>
<reference evidence="5 6" key="1">
    <citation type="journal article" date="2014" name="Genome Announc.">
        <title>Complete Genome Sequence of the Model Rhizosphere Strain Azospirillum brasilense Az39, Successfully Applied in Agriculture.</title>
        <authorList>
            <person name="Rivera D."/>
            <person name="Revale S."/>
            <person name="Molina R."/>
            <person name="Gualpa J."/>
            <person name="Puente M."/>
            <person name="Maroniche G."/>
            <person name="Paris G."/>
            <person name="Baker D."/>
            <person name="Clavijo B."/>
            <person name="McLay K."/>
            <person name="Spaepen S."/>
            <person name="Perticari A."/>
            <person name="Vazquez M."/>
            <person name="Wisniewski-Dye F."/>
            <person name="Watkins C."/>
            <person name="Martinez-Abarca F."/>
            <person name="Vanderleyden J."/>
            <person name="Cassan F."/>
        </authorList>
    </citation>
    <scope>NUCLEOTIDE SEQUENCE [LARGE SCALE GENOMIC DNA]</scope>
    <source>
        <strain evidence="5 6">Az39</strain>
        <plasmid evidence="5">AbAZ39_p4</plasmid>
    </source>
</reference>
<protein>
    <recommendedName>
        <fullName evidence="4">HTH luxR-type domain-containing protein</fullName>
    </recommendedName>
</protein>
<dbReference type="InterPro" id="IPR036388">
    <property type="entry name" value="WH-like_DNA-bd_sf"/>
</dbReference>
<proteinExistence type="predicted"/>
<evidence type="ECO:0000256" key="1">
    <source>
        <dbReference type="ARBA" id="ARBA00023015"/>
    </source>
</evidence>
<accession>A0A060DZQ2</accession>
<dbReference type="SUPFAM" id="SSF46894">
    <property type="entry name" value="C-terminal effector domain of the bipartite response regulators"/>
    <property type="match status" value="1"/>
</dbReference>
<dbReference type="InterPro" id="IPR016032">
    <property type="entry name" value="Sig_transdc_resp-reg_C-effctor"/>
</dbReference>
<dbReference type="Gene3D" id="3.30.450.80">
    <property type="entry name" value="Transcription factor LuxR-like, autoinducer-binding domain"/>
    <property type="match status" value="1"/>
</dbReference>
<evidence type="ECO:0000313" key="5">
    <source>
        <dbReference type="EMBL" id="AIB16259.1"/>
    </source>
</evidence>
<dbReference type="GO" id="GO:0003677">
    <property type="term" value="F:DNA binding"/>
    <property type="evidence" value="ECO:0007669"/>
    <property type="project" value="UniProtKB-KW"/>
</dbReference>
<geneLocation type="plasmid" evidence="5 6">
    <name>AbAZ39_p4</name>
</geneLocation>